<dbReference type="HOGENOM" id="CLU_1277641_0_0_1"/>
<dbReference type="AlphaFoldDB" id="S8E9L6"/>
<dbReference type="InParanoid" id="S8E9L6"/>
<name>S8E9L6_FOMSC</name>
<proteinExistence type="predicted"/>
<reference evidence="1 2" key="1">
    <citation type="journal article" date="2012" name="Science">
        <title>The Paleozoic origin of enzymatic lignin decomposition reconstructed from 31 fungal genomes.</title>
        <authorList>
            <person name="Floudas D."/>
            <person name="Binder M."/>
            <person name="Riley R."/>
            <person name="Barry K."/>
            <person name="Blanchette R.A."/>
            <person name="Henrissat B."/>
            <person name="Martinez A.T."/>
            <person name="Otillar R."/>
            <person name="Spatafora J.W."/>
            <person name="Yadav J.S."/>
            <person name="Aerts A."/>
            <person name="Benoit I."/>
            <person name="Boyd A."/>
            <person name="Carlson A."/>
            <person name="Copeland A."/>
            <person name="Coutinho P.M."/>
            <person name="de Vries R.P."/>
            <person name="Ferreira P."/>
            <person name="Findley K."/>
            <person name="Foster B."/>
            <person name="Gaskell J."/>
            <person name="Glotzer D."/>
            <person name="Gorecki P."/>
            <person name="Heitman J."/>
            <person name="Hesse C."/>
            <person name="Hori C."/>
            <person name="Igarashi K."/>
            <person name="Jurgens J.A."/>
            <person name="Kallen N."/>
            <person name="Kersten P."/>
            <person name="Kohler A."/>
            <person name="Kuees U."/>
            <person name="Kumar T.K.A."/>
            <person name="Kuo A."/>
            <person name="LaButti K."/>
            <person name="Larrondo L.F."/>
            <person name="Lindquist E."/>
            <person name="Ling A."/>
            <person name="Lombard V."/>
            <person name="Lucas S."/>
            <person name="Lundell T."/>
            <person name="Martin R."/>
            <person name="McLaughlin D.J."/>
            <person name="Morgenstern I."/>
            <person name="Morin E."/>
            <person name="Murat C."/>
            <person name="Nagy L.G."/>
            <person name="Nolan M."/>
            <person name="Ohm R.A."/>
            <person name="Patyshakuliyeva A."/>
            <person name="Rokas A."/>
            <person name="Ruiz-Duenas F.J."/>
            <person name="Sabat G."/>
            <person name="Salamov A."/>
            <person name="Samejima M."/>
            <person name="Schmutz J."/>
            <person name="Slot J.C."/>
            <person name="St John F."/>
            <person name="Stenlid J."/>
            <person name="Sun H."/>
            <person name="Sun S."/>
            <person name="Syed K."/>
            <person name="Tsang A."/>
            <person name="Wiebenga A."/>
            <person name="Young D."/>
            <person name="Pisabarro A."/>
            <person name="Eastwood D.C."/>
            <person name="Martin F."/>
            <person name="Cullen D."/>
            <person name="Grigoriev I.V."/>
            <person name="Hibbett D.S."/>
        </authorList>
    </citation>
    <scope>NUCLEOTIDE SEQUENCE</scope>
    <source>
        <strain evidence="2">FP-58527</strain>
    </source>
</reference>
<protein>
    <submittedName>
        <fullName evidence="1">Uncharacterized protein</fullName>
    </submittedName>
</protein>
<keyword evidence="2" id="KW-1185">Reference proteome</keyword>
<evidence type="ECO:0000313" key="1">
    <source>
        <dbReference type="EMBL" id="EPS99998.1"/>
    </source>
</evidence>
<dbReference type="Proteomes" id="UP000015241">
    <property type="component" value="Unassembled WGS sequence"/>
</dbReference>
<sequence length="187" mass="21550">MATNWWRVATNPSYLSDDEIHAIKDADHLVLSLAPSPPEAIPKTITFCQVIGVMNNRPSYDYIPNWIDLNDTGNSPIDWNAFGRDHPRRASGDARQLTESMRDYLEHEIPMFLRLYGYYFHHFMAKIYVVQVFEKRAWGIRFLLQGRINGVELTLISVPALAHLSLDLTTVVPSIKRARSMLEVDEY</sequence>
<dbReference type="EMBL" id="KE504152">
    <property type="protein sequence ID" value="EPS99998.1"/>
    <property type="molecule type" value="Genomic_DNA"/>
</dbReference>
<gene>
    <name evidence="1" type="ORF">FOMPIDRAFT_129888</name>
</gene>
<evidence type="ECO:0000313" key="2">
    <source>
        <dbReference type="Proteomes" id="UP000015241"/>
    </source>
</evidence>
<organism evidence="1 2">
    <name type="scientific">Fomitopsis schrenkii</name>
    <name type="common">Brown rot fungus</name>
    <dbReference type="NCBI Taxonomy" id="2126942"/>
    <lineage>
        <taxon>Eukaryota</taxon>
        <taxon>Fungi</taxon>
        <taxon>Dikarya</taxon>
        <taxon>Basidiomycota</taxon>
        <taxon>Agaricomycotina</taxon>
        <taxon>Agaricomycetes</taxon>
        <taxon>Polyporales</taxon>
        <taxon>Fomitopsis</taxon>
    </lineage>
</organism>
<accession>S8E9L6</accession>